<organism evidence="2">
    <name type="scientific">Arundo donax</name>
    <name type="common">Giant reed</name>
    <name type="synonym">Donax arundinaceus</name>
    <dbReference type="NCBI Taxonomy" id="35708"/>
    <lineage>
        <taxon>Eukaryota</taxon>
        <taxon>Viridiplantae</taxon>
        <taxon>Streptophyta</taxon>
        <taxon>Embryophyta</taxon>
        <taxon>Tracheophyta</taxon>
        <taxon>Spermatophyta</taxon>
        <taxon>Magnoliopsida</taxon>
        <taxon>Liliopsida</taxon>
        <taxon>Poales</taxon>
        <taxon>Poaceae</taxon>
        <taxon>PACMAD clade</taxon>
        <taxon>Arundinoideae</taxon>
        <taxon>Arundineae</taxon>
        <taxon>Arundo</taxon>
    </lineage>
</organism>
<proteinExistence type="predicted"/>
<sequence>MNLSSHLPPSLPGLPWNRNSS</sequence>
<evidence type="ECO:0000313" key="2">
    <source>
        <dbReference type="EMBL" id="JAD49701.1"/>
    </source>
</evidence>
<dbReference type="AlphaFoldDB" id="A0A0A9AEZ9"/>
<dbReference type="EMBL" id="GBRH01248194">
    <property type="protein sequence ID" value="JAD49701.1"/>
    <property type="molecule type" value="Transcribed_RNA"/>
</dbReference>
<name>A0A0A9AEZ9_ARUDO</name>
<reference evidence="2" key="2">
    <citation type="journal article" date="2015" name="Data Brief">
        <title>Shoot transcriptome of the giant reed, Arundo donax.</title>
        <authorList>
            <person name="Barrero R.A."/>
            <person name="Guerrero F.D."/>
            <person name="Moolhuijzen P."/>
            <person name="Goolsby J.A."/>
            <person name="Tidwell J."/>
            <person name="Bellgard S.E."/>
            <person name="Bellgard M.I."/>
        </authorList>
    </citation>
    <scope>NUCLEOTIDE SEQUENCE</scope>
    <source>
        <tissue evidence="2">Shoot tissue taken approximately 20 cm above the soil surface</tissue>
    </source>
</reference>
<accession>A0A0A9AEZ9</accession>
<feature type="region of interest" description="Disordered" evidence="1">
    <location>
        <begin position="1"/>
        <end position="21"/>
    </location>
</feature>
<reference evidence="2" key="1">
    <citation type="submission" date="2014-09" db="EMBL/GenBank/DDBJ databases">
        <authorList>
            <person name="Magalhaes I.L.F."/>
            <person name="Oliveira U."/>
            <person name="Santos F.R."/>
            <person name="Vidigal T.H.D.A."/>
            <person name="Brescovit A.D."/>
            <person name="Santos A.J."/>
        </authorList>
    </citation>
    <scope>NUCLEOTIDE SEQUENCE</scope>
    <source>
        <tissue evidence="2">Shoot tissue taken approximately 20 cm above the soil surface</tissue>
    </source>
</reference>
<evidence type="ECO:0000256" key="1">
    <source>
        <dbReference type="SAM" id="MobiDB-lite"/>
    </source>
</evidence>
<protein>
    <submittedName>
        <fullName evidence="2">Uncharacterized protein</fullName>
    </submittedName>
</protein>